<name>A0A329MFH9_9BACL</name>
<proteinExistence type="predicted"/>
<evidence type="ECO:0000313" key="3">
    <source>
        <dbReference type="EMBL" id="RAV18701.1"/>
    </source>
</evidence>
<dbReference type="RefSeq" id="WP_113033319.1">
    <property type="nucleotide sequence ID" value="NZ_QMFB01000015.1"/>
</dbReference>
<dbReference type="EMBL" id="QMFB01000015">
    <property type="protein sequence ID" value="RAV18701.1"/>
    <property type="molecule type" value="Genomic_DNA"/>
</dbReference>
<dbReference type="OrthoDB" id="9770043at2"/>
<dbReference type="AlphaFoldDB" id="A0A329MFH9"/>
<dbReference type="PROSITE" id="PS51257">
    <property type="entry name" value="PROKAR_LIPOPROTEIN"/>
    <property type="match status" value="1"/>
</dbReference>
<comment type="caution">
    <text evidence="3">The sequence shown here is derived from an EMBL/GenBank/DDBJ whole genome shotgun (WGS) entry which is preliminary data.</text>
</comment>
<dbReference type="Gene3D" id="2.120.10.30">
    <property type="entry name" value="TolB, C-terminal domain"/>
    <property type="match status" value="1"/>
</dbReference>
<dbReference type="PANTHER" id="PTHR19328">
    <property type="entry name" value="HEDGEHOG-INTERACTING PROTEIN"/>
    <property type="match status" value="1"/>
</dbReference>
<sequence length="390" mass="42223">MGAKRFRSAVGILALALAAGGCSLADDMKKRKGDDQTAVSSSPEAAGRGEALPYRQEVVADRLDVPWAIEIAPDGTIFFTERPGVVRVIREGKLVKEPVIAMPSPFVSKGEGGLLGLALDPKFADNRYMYVYHTYEEKGQTKNRVLRLVERNDKATLDKVLIEGLPGSTNHNGGRIKFGPDGYLYITAGDRYEPPLAQDTKSLGGKILRIRSDGSIPADNPFPGSAVYSYGHRNPQGLAWQPGTGKLFASEHGQSAHDELNVIEGGANYGWPNIEGDETAPQMITPIAHSGTTTWAPSGMTFVTRGPWKGSLLAANLRGEQMIRFELSESGGLRKVSGKQFLFKGQLGRIRDVYEGPDGSLYVLTNNRDGRGAPKEGDDKIIRLVPETAK</sequence>
<dbReference type="Proteomes" id="UP000250369">
    <property type="component" value="Unassembled WGS sequence"/>
</dbReference>
<protein>
    <submittedName>
        <fullName evidence="3">PQQ-dependent sugar dehydrogenase</fullName>
    </submittedName>
</protein>
<dbReference type="InterPro" id="IPR011042">
    <property type="entry name" value="6-blade_b-propeller_TolB-like"/>
</dbReference>
<feature type="chain" id="PRO_5016254351" evidence="1">
    <location>
        <begin position="26"/>
        <end position="390"/>
    </location>
</feature>
<evidence type="ECO:0000256" key="1">
    <source>
        <dbReference type="SAM" id="SignalP"/>
    </source>
</evidence>
<dbReference type="InterPro" id="IPR012938">
    <property type="entry name" value="Glc/Sorbosone_DH"/>
</dbReference>
<feature type="domain" description="Glucose/Sorbosone dehydrogenase" evidence="2">
    <location>
        <begin position="63"/>
        <end position="371"/>
    </location>
</feature>
<keyword evidence="4" id="KW-1185">Reference proteome</keyword>
<reference evidence="3 4" key="1">
    <citation type="journal article" date="2009" name="Int. J. Syst. Evol. Microbiol.">
        <title>Paenibacillus contaminans sp. nov., isolated from a contaminated laboratory plate.</title>
        <authorList>
            <person name="Chou J.H."/>
            <person name="Lee J.H."/>
            <person name="Lin M.C."/>
            <person name="Chang P.S."/>
            <person name="Arun A.B."/>
            <person name="Young C.C."/>
            <person name="Chen W.M."/>
        </authorList>
    </citation>
    <scope>NUCLEOTIDE SEQUENCE [LARGE SCALE GENOMIC DNA]</scope>
    <source>
        <strain evidence="3 4">CKOBP-6</strain>
    </source>
</reference>
<dbReference type="SUPFAM" id="SSF50952">
    <property type="entry name" value="Soluble quinoprotein glucose dehydrogenase"/>
    <property type="match status" value="1"/>
</dbReference>
<dbReference type="PANTHER" id="PTHR19328:SF13">
    <property type="entry name" value="HIPL1 PROTEIN"/>
    <property type="match status" value="1"/>
</dbReference>
<gene>
    <name evidence="3" type="ORF">DQG23_23450</name>
</gene>
<evidence type="ECO:0000313" key="4">
    <source>
        <dbReference type="Proteomes" id="UP000250369"/>
    </source>
</evidence>
<evidence type="ECO:0000259" key="2">
    <source>
        <dbReference type="Pfam" id="PF07995"/>
    </source>
</evidence>
<accession>A0A329MFH9</accession>
<keyword evidence="1" id="KW-0732">Signal</keyword>
<dbReference type="Pfam" id="PF07995">
    <property type="entry name" value="GSDH"/>
    <property type="match status" value="1"/>
</dbReference>
<organism evidence="3 4">
    <name type="scientific">Paenibacillus contaminans</name>
    <dbReference type="NCBI Taxonomy" id="450362"/>
    <lineage>
        <taxon>Bacteria</taxon>
        <taxon>Bacillati</taxon>
        <taxon>Bacillota</taxon>
        <taxon>Bacilli</taxon>
        <taxon>Bacillales</taxon>
        <taxon>Paenibacillaceae</taxon>
        <taxon>Paenibacillus</taxon>
    </lineage>
</organism>
<dbReference type="InterPro" id="IPR011041">
    <property type="entry name" value="Quinoprot_gluc/sorb_DH_b-prop"/>
</dbReference>
<feature type="signal peptide" evidence="1">
    <location>
        <begin position="1"/>
        <end position="25"/>
    </location>
</feature>